<dbReference type="CDD" id="cd02224">
    <property type="entry name" value="cupin_SPO2919-like"/>
    <property type="match status" value="1"/>
</dbReference>
<dbReference type="InterPro" id="IPR013096">
    <property type="entry name" value="Cupin_2"/>
</dbReference>
<dbReference type="RefSeq" id="WP_154737739.1">
    <property type="nucleotide sequence ID" value="NZ_WMBQ01000001.1"/>
</dbReference>
<dbReference type="InterPro" id="IPR011051">
    <property type="entry name" value="RmlC_Cupin_sf"/>
</dbReference>
<dbReference type="Gene3D" id="2.60.120.10">
    <property type="entry name" value="Jelly Rolls"/>
    <property type="match status" value="1"/>
</dbReference>
<evidence type="ECO:0000259" key="2">
    <source>
        <dbReference type="Pfam" id="PF07883"/>
    </source>
</evidence>
<evidence type="ECO:0000313" key="3">
    <source>
        <dbReference type="EMBL" id="MTD93176.1"/>
    </source>
</evidence>
<protein>
    <submittedName>
        <fullName evidence="3">Cupin domain-containing protein</fullName>
    </submittedName>
</protein>
<reference evidence="3 4" key="1">
    <citation type="submission" date="2019-11" db="EMBL/GenBank/DDBJ databases">
        <title>Identification of a novel strain.</title>
        <authorList>
            <person name="Xu Q."/>
            <person name="Wang G."/>
        </authorList>
    </citation>
    <scope>NUCLEOTIDE SEQUENCE [LARGE SCALE GENOMIC DNA]</scope>
    <source>
        <strain evidence="4">xq</strain>
    </source>
</reference>
<gene>
    <name evidence="3" type="ORF">GIW81_02375</name>
</gene>
<dbReference type="EMBL" id="WMBQ01000001">
    <property type="protein sequence ID" value="MTD93176.1"/>
    <property type="molecule type" value="Genomic_DNA"/>
</dbReference>
<dbReference type="PANTHER" id="PTHR35848:SF9">
    <property type="entry name" value="SLL1358 PROTEIN"/>
    <property type="match status" value="1"/>
</dbReference>
<dbReference type="SUPFAM" id="SSF51182">
    <property type="entry name" value="RmlC-like cupins"/>
    <property type="match status" value="1"/>
</dbReference>
<evidence type="ECO:0000313" key="4">
    <source>
        <dbReference type="Proteomes" id="UP000440694"/>
    </source>
</evidence>
<dbReference type="PANTHER" id="PTHR35848">
    <property type="entry name" value="OXALATE-BINDING PROTEIN"/>
    <property type="match status" value="1"/>
</dbReference>
<dbReference type="InterPro" id="IPR014710">
    <property type="entry name" value="RmlC-like_jellyroll"/>
</dbReference>
<organism evidence="3 4">
    <name type="scientific">Hyphomicrobium album</name>
    <dbReference type="NCBI Taxonomy" id="2665159"/>
    <lineage>
        <taxon>Bacteria</taxon>
        <taxon>Pseudomonadati</taxon>
        <taxon>Pseudomonadota</taxon>
        <taxon>Alphaproteobacteria</taxon>
        <taxon>Hyphomicrobiales</taxon>
        <taxon>Hyphomicrobiaceae</taxon>
        <taxon>Hyphomicrobium</taxon>
    </lineage>
</organism>
<feature type="domain" description="Cupin type-2" evidence="2">
    <location>
        <begin position="47"/>
        <end position="118"/>
    </location>
</feature>
<proteinExistence type="predicted"/>
<dbReference type="GO" id="GO:0046872">
    <property type="term" value="F:metal ion binding"/>
    <property type="evidence" value="ECO:0007669"/>
    <property type="project" value="UniProtKB-KW"/>
</dbReference>
<dbReference type="InterPro" id="IPR051610">
    <property type="entry name" value="GPI/OXD"/>
</dbReference>
<name>A0A6I3KG78_9HYPH</name>
<evidence type="ECO:0000256" key="1">
    <source>
        <dbReference type="ARBA" id="ARBA00022723"/>
    </source>
</evidence>
<keyword evidence="4" id="KW-1185">Reference proteome</keyword>
<dbReference type="AlphaFoldDB" id="A0A6I3KG78"/>
<sequence>MAIIRDPLNLPGRRKTIYPAEFAAGFDKRIKRALGDAGGLTQFGVNLTTLEPGAMSALRHWHRYEDECVFVLDGEVTLITDAGEDVLGRGMAATFPAGEPNAHHLVNRSSEPATYLEIGTRSPVEDVVYPDVDLRFQRRDGRAGFVRTSGEPYE</sequence>
<accession>A0A6I3KG78</accession>
<comment type="caution">
    <text evidence="3">The sequence shown here is derived from an EMBL/GenBank/DDBJ whole genome shotgun (WGS) entry which is preliminary data.</text>
</comment>
<keyword evidence="1" id="KW-0479">Metal-binding</keyword>
<dbReference type="Pfam" id="PF07883">
    <property type="entry name" value="Cupin_2"/>
    <property type="match status" value="1"/>
</dbReference>
<dbReference type="Proteomes" id="UP000440694">
    <property type="component" value="Unassembled WGS sequence"/>
</dbReference>